<name>A0A8T1QI17_CARIL</name>
<dbReference type="InterPro" id="IPR002219">
    <property type="entry name" value="PKC_DAG/PE"/>
</dbReference>
<dbReference type="PROSITE" id="PS50081">
    <property type="entry name" value="ZF_DAG_PE_2"/>
    <property type="match status" value="2"/>
</dbReference>
<keyword evidence="1" id="KW-0479">Metal-binding</keyword>
<keyword evidence="3" id="KW-0863">Zinc-finger</keyword>
<evidence type="ECO:0000259" key="5">
    <source>
        <dbReference type="PROSITE" id="PS50081"/>
    </source>
</evidence>
<keyword evidence="4" id="KW-0862">Zinc</keyword>
<dbReference type="EMBL" id="CM031813">
    <property type="protein sequence ID" value="KAG6653979.1"/>
    <property type="molecule type" value="Genomic_DNA"/>
</dbReference>
<dbReference type="PANTHER" id="PTHR32410:SF216">
    <property type="entry name" value="PHORBOL-ESTER_DAG-TYPE DOMAIN-CONTAINING PROTEIN"/>
    <property type="match status" value="1"/>
</dbReference>
<proteinExistence type="predicted"/>
<sequence>MEEIRANYIDFSHEHPLVFKEDLENDGDKETVCSRCEEPVLGPNYKCSECNFLLHKSCNELPSPSEFNRCDTCREYCSRRLFYHCEECNFDLDIRCVSRWRSSIDECHRHDFFPIFNQIQFTCDACGEETKDIAYLCSLCRFTVHRQCVDYPRTISTTVHNHSLTLTCSLHQMVEEKDDISCELCRRKVKTKYGVYYCQDCRYAAHLQCAEIYQGEINGDLTATTQSVPCESDLVSEIEHFSHHEHKLIISRKELQDDKICEGCMLSITPPFYSCEQCNFFLHGRCIILPSKKQQPFFHKHPLTLLSQAPSPSGIFRCVACWRLQHGFCYRCDLCDHSEMDVQCSSLRKTLKHEGHQHSLFIALNRDGIICNGCYDENPCHCLFVCTECEFGLCFTCATLPYRVRYEYDAHLFLTLTYTVEDNSGEYYCFICEETRDSRKWFYYCKGCDFAAHPDCVIGKYSRIKFGRNFTCQEYHRHHPLAIVQKNEYSSPCDSCGTTFDGLAVACTQCKFNSHLKISKFKKCTAYLHLD</sequence>
<dbReference type="Pfam" id="PF03107">
    <property type="entry name" value="C1_2"/>
    <property type="match status" value="5"/>
</dbReference>
<dbReference type="GO" id="GO:0008270">
    <property type="term" value="F:zinc ion binding"/>
    <property type="evidence" value="ECO:0007669"/>
    <property type="project" value="UniProtKB-KW"/>
</dbReference>
<evidence type="ECO:0000313" key="6">
    <source>
        <dbReference type="EMBL" id="KAG6653979.1"/>
    </source>
</evidence>
<dbReference type="InterPro" id="IPR001965">
    <property type="entry name" value="Znf_PHD"/>
</dbReference>
<dbReference type="InterPro" id="IPR004146">
    <property type="entry name" value="DC1"/>
</dbReference>
<evidence type="ECO:0000256" key="1">
    <source>
        <dbReference type="ARBA" id="ARBA00022723"/>
    </source>
</evidence>
<dbReference type="AlphaFoldDB" id="A0A8T1QI17"/>
<dbReference type="PANTHER" id="PTHR32410">
    <property type="entry name" value="CYSTEINE/HISTIDINE-RICH C1 DOMAIN FAMILY PROTEIN"/>
    <property type="match status" value="1"/>
</dbReference>
<comment type="caution">
    <text evidence="6">The sequence shown here is derived from an EMBL/GenBank/DDBJ whole genome shotgun (WGS) entry which is preliminary data.</text>
</comment>
<keyword evidence="7" id="KW-1185">Reference proteome</keyword>
<reference evidence="6" key="1">
    <citation type="submission" date="2020-12" db="EMBL/GenBank/DDBJ databases">
        <title>WGS assembly of Carya illinoinensis cv. Pawnee.</title>
        <authorList>
            <person name="Platts A."/>
            <person name="Shu S."/>
            <person name="Wright S."/>
            <person name="Barry K."/>
            <person name="Edger P."/>
            <person name="Pires J.C."/>
            <person name="Schmutz J."/>
        </authorList>
    </citation>
    <scope>NUCLEOTIDE SEQUENCE</scope>
    <source>
        <tissue evidence="6">Leaf</tissue>
    </source>
</reference>
<gene>
    <name evidence="6" type="ORF">CIPAW_05G114100</name>
</gene>
<evidence type="ECO:0000313" key="7">
    <source>
        <dbReference type="Proteomes" id="UP000811609"/>
    </source>
</evidence>
<accession>A0A8T1QI17</accession>
<feature type="domain" description="Phorbol-ester/DAG-type" evidence="5">
    <location>
        <begin position="109"/>
        <end position="156"/>
    </location>
</feature>
<evidence type="ECO:0000256" key="4">
    <source>
        <dbReference type="ARBA" id="ARBA00022833"/>
    </source>
</evidence>
<feature type="domain" description="Phorbol-ester/DAG-type" evidence="5">
    <location>
        <begin position="14"/>
        <end position="70"/>
    </location>
</feature>
<dbReference type="SMART" id="SM00249">
    <property type="entry name" value="PHD"/>
    <property type="match status" value="4"/>
</dbReference>
<protein>
    <recommendedName>
        <fullName evidence="5">Phorbol-ester/DAG-type domain-containing protein</fullName>
    </recommendedName>
</protein>
<organism evidence="6 7">
    <name type="scientific">Carya illinoinensis</name>
    <name type="common">Pecan</name>
    <dbReference type="NCBI Taxonomy" id="32201"/>
    <lineage>
        <taxon>Eukaryota</taxon>
        <taxon>Viridiplantae</taxon>
        <taxon>Streptophyta</taxon>
        <taxon>Embryophyta</taxon>
        <taxon>Tracheophyta</taxon>
        <taxon>Spermatophyta</taxon>
        <taxon>Magnoliopsida</taxon>
        <taxon>eudicotyledons</taxon>
        <taxon>Gunneridae</taxon>
        <taxon>Pentapetalae</taxon>
        <taxon>rosids</taxon>
        <taxon>fabids</taxon>
        <taxon>Fagales</taxon>
        <taxon>Juglandaceae</taxon>
        <taxon>Carya</taxon>
    </lineage>
</organism>
<dbReference type="InterPro" id="IPR053192">
    <property type="entry name" value="Vacuole_Formation_Reg"/>
</dbReference>
<evidence type="ECO:0000256" key="3">
    <source>
        <dbReference type="ARBA" id="ARBA00022771"/>
    </source>
</evidence>
<evidence type="ECO:0000256" key="2">
    <source>
        <dbReference type="ARBA" id="ARBA00022737"/>
    </source>
</evidence>
<keyword evidence="2" id="KW-0677">Repeat</keyword>
<dbReference type="SMART" id="SM00109">
    <property type="entry name" value="C1"/>
    <property type="match status" value="2"/>
</dbReference>
<dbReference type="Proteomes" id="UP000811609">
    <property type="component" value="Chromosome 5"/>
</dbReference>